<protein>
    <recommendedName>
        <fullName evidence="2">DUF6533 domain-containing protein</fullName>
    </recommendedName>
</protein>
<evidence type="ECO:0000313" key="4">
    <source>
        <dbReference type="Proteomes" id="UP000250043"/>
    </source>
</evidence>
<dbReference type="AlphaFoldDB" id="A0A8E2DQX5"/>
<feature type="transmembrane region" description="Helical" evidence="1">
    <location>
        <begin position="81"/>
        <end position="105"/>
    </location>
</feature>
<feature type="domain" description="DUF6533" evidence="2">
    <location>
        <begin position="19"/>
        <end position="65"/>
    </location>
</feature>
<organism evidence="3 4">
    <name type="scientific">Obba rivulosa</name>
    <dbReference type="NCBI Taxonomy" id="1052685"/>
    <lineage>
        <taxon>Eukaryota</taxon>
        <taxon>Fungi</taxon>
        <taxon>Dikarya</taxon>
        <taxon>Basidiomycota</taxon>
        <taxon>Agaricomycotina</taxon>
        <taxon>Agaricomycetes</taxon>
        <taxon>Polyporales</taxon>
        <taxon>Gelatoporiaceae</taxon>
        <taxon>Obba</taxon>
    </lineage>
</organism>
<accession>A0A8E2DQX5</accession>
<evidence type="ECO:0000259" key="2">
    <source>
        <dbReference type="Pfam" id="PF20151"/>
    </source>
</evidence>
<sequence>MAPTQTIIAELAQELVAEYCNLATAVIILYEYLSTFSAEVELIWRRGLANFTAVLFLINRYNSLLQSALILVPFHVSCKPLMIVIDVGNLISFFVWASFSALRVYSVDNRNILLATITLSLGIVPFGTNLYQFIMQVTTSYMVGGKCTYSWNLPHLWINVVSIITRMSISLCDSIVLYATLSKTYSLWAAPRSSHAKASLLTLLVRDGSLCYRFLLLMNCVQMAFRITNTFQNFSIFTVPLSSIITSRFILELRGIYYASGRPSFLEKQYSALSCLSTVDFASNIGGDDIMTHRSRESKIPARRTRGEESDQLEEVMSVTEHILARLDED</sequence>
<keyword evidence="4" id="KW-1185">Reference proteome</keyword>
<dbReference type="Pfam" id="PF20151">
    <property type="entry name" value="DUF6533"/>
    <property type="match status" value="1"/>
</dbReference>
<dbReference type="OrthoDB" id="2748533at2759"/>
<dbReference type="Proteomes" id="UP000250043">
    <property type="component" value="Unassembled WGS sequence"/>
</dbReference>
<name>A0A8E2DQX5_9APHY</name>
<evidence type="ECO:0000313" key="3">
    <source>
        <dbReference type="EMBL" id="OCH94034.1"/>
    </source>
</evidence>
<keyword evidence="1" id="KW-1133">Transmembrane helix</keyword>
<dbReference type="InterPro" id="IPR045340">
    <property type="entry name" value="DUF6533"/>
</dbReference>
<dbReference type="EMBL" id="KV722348">
    <property type="protein sequence ID" value="OCH94034.1"/>
    <property type="molecule type" value="Genomic_DNA"/>
</dbReference>
<feature type="transmembrane region" description="Helical" evidence="1">
    <location>
        <begin position="112"/>
        <end position="134"/>
    </location>
</feature>
<evidence type="ECO:0000256" key="1">
    <source>
        <dbReference type="SAM" id="Phobius"/>
    </source>
</evidence>
<proteinExistence type="predicted"/>
<keyword evidence="1" id="KW-0812">Transmembrane</keyword>
<gene>
    <name evidence="3" type="ORF">OBBRIDRAFT_748553</name>
</gene>
<reference evidence="3 4" key="1">
    <citation type="submission" date="2016-07" db="EMBL/GenBank/DDBJ databases">
        <title>Draft genome of the white-rot fungus Obba rivulosa 3A-2.</title>
        <authorList>
            <consortium name="DOE Joint Genome Institute"/>
            <person name="Miettinen O."/>
            <person name="Riley R."/>
            <person name="Acob R."/>
            <person name="Barry K."/>
            <person name="Cullen D."/>
            <person name="De Vries R."/>
            <person name="Hainaut M."/>
            <person name="Hatakka A."/>
            <person name="Henrissat B."/>
            <person name="Hilden K."/>
            <person name="Kuo R."/>
            <person name="Labutti K."/>
            <person name="Lipzen A."/>
            <person name="Makela M.R."/>
            <person name="Sandor L."/>
            <person name="Spatafora J.W."/>
            <person name="Grigoriev I.V."/>
            <person name="Hibbett D.S."/>
        </authorList>
    </citation>
    <scope>NUCLEOTIDE SEQUENCE [LARGE SCALE GENOMIC DNA]</scope>
    <source>
        <strain evidence="3 4">3A-2</strain>
    </source>
</reference>
<keyword evidence="1" id="KW-0472">Membrane</keyword>